<gene>
    <name evidence="6" type="ORF">JX265_000215</name>
</gene>
<protein>
    <recommendedName>
        <fullName evidence="8">Aminotransferase</fullName>
    </recommendedName>
</protein>
<dbReference type="Gene3D" id="3.90.1150.10">
    <property type="entry name" value="Aspartate Aminotransferase, domain 1"/>
    <property type="match status" value="1"/>
</dbReference>
<dbReference type="AlphaFoldDB" id="A0A9P9WY44"/>
<dbReference type="FunFam" id="3.40.640.10:FF:000004">
    <property type="entry name" value="Acetylornithine aminotransferase"/>
    <property type="match status" value="1"/>
</dbReference>
<feature type="region of interest" description="Disordered" evidence="5">
    <location>
        <begin position="29"/>
        <end position="66"/>
    </location>
</feature>
<dbReference type="EMBL" id="JAFIMR010000001">
    <property type="protein sequence ID" value="KAI1881389.1"/>
    <property type="molecule type" value="Genomic_DNA"/>
</dbReference>
<dbReference type="Proteomes" id="UP000829685">
    <property type="component" value="Unassembled WGS sequence"/>
</dbReference>
<dbReference type="SUPFAM" id="SSF53383">
    <property type="entry name" value="PLP-dependent transferases"/>
    <property type="match status" value="1"/>
</dbReference>
<dbReference type="PANTHER" id="PTHR43094">
    <property type="entry name" value="AMINOTRANSFERASE"/>
    <property type="match status" value="1"/>
</dbReference>
<dbReference type="Gene3D" id="3.40.640.10">
    <property type="entry name" value="Type I PLP-dependent aspartate aminotransferase-like (Major domain)"/>
    <property type="match status" value="1"/>
</dbReference>
<comment type="cofactor">
    <cofactor evidence="1">
        <name>pyridoxal 5'-phosphate</name>
        <dbReference type="ChEBI" id="CHEBI:597326"/>
    </cofactor>
</comment>
<keyword evidence="3 4" id="KW-0663">Pyridoxal phosphate</keyword>
<dbReference type="InterPro" id="IPR005814">
    <property type="entry name" value="Aminotrans_3"/>
</dbReference>
<dbReference type="CDD" id="cd00610">
    <property type="entry name" value="OAT_like"/>
    <property type="match status" value="1"/>
</dbReference>
<proteinExistence type="inferred from homology"/>
<accession>A0A9P9WY44</accession>
<organism evidence="6 7">
    <name type="scientific">Neoarthrinium moseri</name>
    <dbReference type="NCBI Taxonomy" id="1658444"/>
    <lineage>
        <taxon>Eukaryota</taxon>
        <taxon>Fungi</taxon>
        <taxon>Dikarya</taxon>
        <taxon>Ascomycota</taxon>
        <taxon>Pezizomycotina</taxon>
        <taxon>Sordariomycetes</taxon>
        <taxon>Xylariomycetidae</taxon>
        <taxon>Amphisphaeriales</taxon>
        <taxon>Apiosporaceae</taxon>
        <taxon>Neoarthrinium</taxon>
    </lineage>
</organism>
<evidence type="ECO:0000313" key="6">
    <source>
        <dbReference type="EMBL" id="KAI1881389.1"/>
    </source>
</evidence>
<evidence type="ECO:0000256" key="4">
    <source>
        <dbReference type="RuleBase" id="RU003560"/>
    </source>
</evidence>
<reference evidence="6" key="1">
    <citation type="submission" date="2021-03" db="EMBL/GenBank/DDBJ databases">
        <title>Revisited historic fungal species revealed as producer of novel bioactive compounds through whole genome sequencing and comparative genomics.</title>
        <authorList>
            <person name="Vignolle G.A."/>
            <person name="Hochenegger N."/>
            <person name="Mach R.L."/>
            <person name="Mach-Aigner A.R."/>
            <person name="Javad Rahimi M."/>
            <person name="Salim K.A."/>
            <person name="Chan C.M."/>
            <person name="Lim L.B.L."/>
            <person name="Cai F."/>
            <person name="Druzhinina I.S."/>
            <person name="U'Ren J.M."/>
            <person name="Derntl C."/>
        </authorList>
    </citation>
    <scope>NUCLEOTIDE SEQUENCE</scope>
    <source>
        <strain evidence="6">TUCIM 5799</strain>
    </source>
</reference>
<sequence>MDNAGNQSWGSLTLSLVKRFRTPFIQNVQSPARHHQLPNPHPSPTPSPSRTQEEQSQNSKKPGYFAMDSEGSAVLHRNLQHQFLRLTHGSKSRLFLEDGRSIIDASGGAAVACIGHGDARVRDAMAAQLDKVSYCSTMFYTTDVYEQLCKQLIQSTHGQMSKVLIVSSGSEAMEAAMKLARQYFLEKPDSEPKRVNFIARHLSYHGTTLGSLSMGGHVFRRAKFEPMLLKNISRVSPCFAYRGQGQDENDEAYVARLAEELDKEFQRLGPETVCAFVAEPVVGAALGCVPSVPGYFKAMKQVCEKHGALLILDEVMCGMGRTGTLHAWQQEDVVPDIQTMGKCLGGGYQPIAGVLVNHKVIDALSQGSGAFVHGHTYQGHPVACAAALEVQKIISQDHLLENVREMGKLLSEGLIRRLSSHPNVGNIRGRGLFWGIEFVSEQSTKKSFPNKAGVAMGIAELGLTESYGIAVYPGTGTVDGISGDHVIVSPPYNTTADEIEEIVGTIERLVNDYFKEKKIAC</sequence>
<dbReference type="PANTHER" id="PTHR43094:SF1">
    <property type="entry name" value="AMINOTRANSFERASE CLASS-III"/>
    <property type="match status" value="1"/>
</dbReference>
<dbReference type="InterPro" id="IPR015424">
    <property type="entry name" value="PyrdxlP-dep_Trfase"/>
</dbReference>
<dbReference type="Pfam" id="PF00202">
    <property type="entry name" value="Aminotran_3"/>
    <property type="match status" value="1"/>
</dbReference>
<name>A0A9P9WY44_9PEZI</name>
<dbReference type="GO" id="GO:0008483">
    <property type="term" value="F:transaminase activity"/>
    <property type="evidence" value="ECO:0007669"/>
    <property type="project" value="InterPro"/>
</dbReference>
<comment type="caution">
    <text evidence="6">The sequence shown here is derived from an EMBL/GenBank/DDBJ whole genome shotgun (WGS) entry which is preliminary data.</text>
</comment>
<evidence type="ECO:0008006" key="8">
    <source>
        <dbReference type="Google" id="ProtNLM"/>
    </source>
</evidence>
<dbReference type="GO" id="GO:0005829">
    <property type="term" value="C:cytosol"/>
    <property type="evidence" value="ECO:0007669"/>
    <property type="project" value="TreeGrafter"/>
</dbReference>
<dbReference type="InterPro" id="IPR015422">
    <property type="entry name" value="PyrdxlP-dep_Trfase_small"/>
</dbReference>
<evidence type="ECO:0000256" key="5">
    <source>
        <dbReference type="SAM" id="MobiDB-lite"/>
    </source>
</evidence>
<dbReference type="InterPro" id="IPR015421">
    <property type="entry name" value="PyrdxlP-dep_Trfase_major"/>
</dbReference>
<evidence type="ECO:0000256" key="3">
    <source>
        <dbReference type="ARBA" id="ARBA00022898"/>
    </source>
</evidence>
<evidence type="ECO:0000313" key="7">
    <source>
        <dbReference type="Proteomes" id="UP000829685"/>
    </source>
</evidence>
<comment type="similarity">
    <text evidence="2 4">Belongs to the class-III pyridoxal-phosphate-dependent aminotransferase family.</text>
</comment>
<dbReference type="NCBIfam" id="NF005685">
    <property type="entry name" value="PRK07483.1"/>
    <property type="match status" value="1"/>
</dbReference>
<dbReference type="GO" id="GO:0030170">
    <property type="term" value="F:pyridoxal phosphate binding"/>
    <property type="evidence" value="ECO:0007669"/>
    <property type="project" value="InterPro"/>
</dbReference>
<evidence type="ECO:0000256" key="1">
    <source>
        <dbReference type="ARBA" id="ARBA00001933"/>
    </source>
</evidence>
<evidence type="ECO:0000256" key="2">
    <source>
        <dbReference type="ARBA" id="ARBA00008954"/>
    </source>
</evidence>
<keyword evidence="7" id="KW-1185">Reference proteome</keyword>